<dbReference type="Proteomes" id="UP000607311">
    <property type="component" value="Unassembled WGS sequence"/>
</dbReference>
<dbReference type="AlphaFoldDB" id="A0A9W5UTR5"/>
<feature type="compositionally biased region" description="Pro residues" evidence="5">
    <location>
        <begin position="73"/>
        <end position="87"/>
    </location>
</feature>
<dbReference type="EMBL" id="BOPD01000012">
    <property type="protein sequence ID" value="GIJ33105.1"/>
    <property type="molecule type" value="Genomic_DNA"/>
</dbReference>
<proteinExistence type="predicted"/>
<keyword evidence="9" id="KW-1185">Reference proteome</keyword>
<evidence type="ECO:0000256" key="1">
    <source>
        <dbReference type="ARBA" id="ARBA00022475"/>
    </source>
</evidence>
<sequence>MWVAAVVFAFVLLLLLIFVLQNGQRAEVSFLGAHGTLPMGVALLLAAVFGVLLVALPGTARIVQLRMLDRRPVPQPGGRPGPDPTSPPTTGIASVPLSPRPENRDE</sequence>
<evidence type="ECO:0000313" key="8">
    <source>
        <dbReference type="EMBL" id="GIJ33105.1"/>
    </source>
</evidence>
<feature type="region of interest" description="Disordered" evidence="5">
    <location>
        <begin position="71"/>
        <end position="106"/>
    </location>
</feature>
<evidence type="ECO:0000256" key="3">
    <source>
        <dbReference type="ARBA" id="ARBA00022989"/>
    </source>
</evidence>
<dbReference type="GO" id="GO:0005886">
    <property type="term" value="C:plasma membrane"/>
    <property type="evidence" value="ECO:0007669"/>
    <property type="project" value="InterPro"/>
</dbReference>
<evidence type="ECO:0000259" key="7">
    <source>
        <dbReference type="Pfam" id="PF06305"/>
    </source>
</evidence>
<evidence type="ECO:0000256" key="2">
    <source>
        <dbReference type="ARBA" id="ARBA00022692"/>
    </source>
</evidence>
<feature type="transmembrane region" description="Helical" evidence="6">
    <location>
        <begin position="41"/>
        <end position="63"/>
    </location>
</feature>
<evidence type="ECO:0000256" key="4">
    <source>
        <dbReference type="ARBA" id="ARBA00023136"/>
    </source>
</evidence>
<keyword evidence="4 6" id="KW-0472">Membrane</keyword>
<gene>
    <name evidence="8" type="ORF">Vse01_22530</name>
</gene>
<dbReference type="RefSeq" id="WP_198413188.1">
    <property type="nucleotide sequence ID" value="NZ_BOPD01000012.1"/>
</dbReference>
<keyword evidence="1" id="KW-1003">Cell membrane</keyword>
<evidence type="ECO:0000256" key="6">
    <source>
        <dbReference type="SAM" id="Phobius"/>
    </source>
</evidence>
<name>A0A9W5UTR5_9ACTN</name>
<reference evidence="8" key="1">
    <citation type="submission" date="2021-01" db="EMBL/GenBank/DDBJ databases">
        <title>Whole genome shotgun sequence of Verrucosispora sediminis NBRC 107745.</title>
        <authorList>
            <person name="Komaki H."/>
            <person name="Tamura T."/>
        </authorList>
    </citation>
    <scope>NUCLEOTIDE SEQUENCE</scope>
    <source>
        <strain evidence="8">NBRC 107745</strain>
    </source>
</reference>
<keyword evidence="3 6" id="KW-1133">Transmembrane helix</keyword>
<protein>
    <recommendedName>
        <fullName evidence="7">Lipopolysaccharide assembly protein A domain-containing protein</fullName>
    </recommendedName>
</protein>
<evidence type="ECO:0000313" key="9">
    <source>
        <dbReference type="Proteomes" id="UP000607311"/>
    </source>
</evidence>
<dbReference type="Pfam" id="PF06305">
    <property type="entry name" value="LapA_dom"/>
    <property type="match status" value="1"/>
</dbReference>
<accession>A0A9W5UTR5</accession>
<keyword evidence="2 6" id="KW-0812">Transmembrane</keyword>
<comment type="caution">
    <text evidence="8">The sequence shown here is derived from an EMBL/GenBank/DDBJ whole genome shotgun (WGS) entry which is preliminary data.</text>
</comment>
<organism evidence="8 9">
    <name type="scientific">Micromonospora sediminimaris</name>
    <dbReference type="NCBI Taxonomy" id="547162"/>
    <lineage>
        <taxon>Bacteria</taxon>
        <taxon>Bacillati</taxon>
        <taxon>Actinomycetota</taxon>
        <taxon>Actinomycetes</taxon>
        <taxon>Micromonosporales</taxon>
        <taxon>Micromonosporaceae</taxon>
        <taxon>Micromonospora</taxon>
    </lineage>
</organism>
<feature type="domain" description="Lipopolysaccharide assembly protein A" evidence="7">
    <location>
        <begin position="21"/>
        <end position="67"/>
    </location>
</feature>
<evidence type="ECO:0000256" key="5">
    <source>
        <dbReference type="SAM" id="MobiDB-lite"/>
    </source>
</evidence>
<dbReference type="InterPro" id="IPR010445">
    <property type="entry name" value="LapA_dom"/>
</dbReference>